<feature type="compositionally biased region" description="Polar residues" evidence="1">
    <location>
        <begin position="128"/>
        <end position="147"/>
    </location>
</feature>
<sequence length="158" mass="17477">MYLRFTQRRNSDGSVVRYVALAHNHRVDGAVKPQVLMNLGRVEAVDVEGPRRLAASIRTRFGDGSGDPAGSGEAGLSATSDRLGNRRSRRCRNCLRPNGCPRTSSCRAWRGWMRTEPIGRWTCSWRPTSRGQCRSRCSSPAAQSSEPSGRPAVLRHDP</sequence>
<dbReference type="EMBL" id="FZMO01000220">
    <property type="protein sequence ID" value="SNQ48985.1"/>
    <property type="molecule type" value="Genomic_DNA"/>
</dbReference>
<keyword evidence="3" id="KW-1185">Reference proteome</keyword>
<evidence type="ECO:0000256" key="1">
    <source>
        <dbReference type="SAM" id="MobiDB-lite"/>
    </source>
</evidence>
<dbReference type="AlphaFoldDB" id="A0A2I2KTK2"/>
<name>A0A2I2KTK2_9ACTN</name>
<dbReference type="Proteomes" id="UP000234331">
    <property type="component" value="Unassembled WGS sequence"/>
</dbReference>
<evidence type="ECO:0000313" key="2">
    <source>
        <dbReference type="EMBL" id="SNQ48985.1"/>
    </source>
</evidence>
<protein>
    <submittedName>
        <fullName evidence="2">Uncharacterized protein</fullName>
    </submittedName>
</protein>
<feature type="region of interest" description="Disordered" evidence="1">
    <location>
        <begin position="128"/>
        <end position="158"/>
    </location>
</feature>
<reference evidence="2 3" key="1">
    <citation type="submission" date="2017-06" db="EMBL/GenBank/DDBJ databases">
        <authorList>
            <person name="Kim H.J."/>
            <person name="Triplett B.A."/>
        </authorList>
    </citation>
    <scope>NUCLEOTIDE SEQUENCE [LARGE SCALE GENOMIC DNA]</scope>
    <source>
        <strain evidence="2">FRACA_ARgP5</strain>
    </source>
</reference>
<organism evidence="2 3">
    <name type="scientific">Frankia canadensis</name>
    <dbReference type="NCBI Taxonomy" id="1836972"/>
    <lineage>
        <taxon>Bacteria</taxon>
        <taxon>Bacillati</taxon>
        <taxon>Actinomycetota</taxon>
        <taxon>Actinomycetes</taxon>
        <taxon>Frankiales</taxon>
        <taxon>Frankiaceae</taxon>
        <taxon>Frankia</taxon>
    </lineage>
</organism>
<feature type="compositionally biased region" description="Gly residues" evidence="1">
    <location>
        <begin position="63"/>
        <end position="73"/>
    </location>
</feature>
<evidence type="ECO:0000313" key="3">
    <source>
        <dbReference type="Proteomes" id="UP000234331"/>
    </source>
</evidence>
<proteinExistence type="predicted"/>
<gene>
    <name evidence="2" type="ORF">FRACA_2970011</name>
</gene>
<accession>A0A2I2KTK2</accession>
<feature type="region of interest" description="Disordered" evidence="1">
    <location>
        <begin position="59"/>
        <end position="86"/>
    </location>
</feature>